<feature type="compositionally biased region" description="Polar residues" evidence="1">
    <location>
        <begin position="176"/>
        <end position="206"/>
    </location>
</feature>
<feature type="region of interest" description="Disordered" evidence="1">
    <location>
        <begin position="138"/>
        <end position="216"/>
    </location>
</feature>
<feature type="compositionally biased region" description="Polar residues" evidence="1">
    <location>
        <begin position="138"/>
        <end position="154"/>
    </location>
</feature>
<evidence type="ECO:0000256" key="1">
    <source>
        <dbReference type="SAM" id="MobiDB-lite"/>
    </source>
</evidence>
<protein>
    <submittedName>
        <fullName evidence="2">Uncharacterized protein</fullName>
    </submittedName>
</protein>
<comment type="caution">
    <text evidence="2">The sequence shown here is derived from an EMBL/GenBank/DDBJ whole genome shotgun (WGS) entry which is preliminary data.</text>
</comment>
<dbReference type="Proteomes" id="UP001237642">
    <property type="component" value="Unassembled WGS sequence"/>
</dbReference>
<reference evidence="2" key="2">
    <citation type="submission" date="2023-05" db="EMBL/GenBank/DDBJ databases">
        <authorList>
            <person name="Schelkunov M.I."/>
        </authorList>
    </citation>
    <scope>NUCLEOTIDE SEQUENCE</scope>
    <source>
        <strain evidence="2">Hsosn_3</strain>
        <tissue evidence="2">Leaf</tissue>
    </source>
</reference>
<evidence type="ECO:0000313" key="2">
    <source>
        <dbReference type="EMBL" id="KAK1367235.1"/>
    </source>
</evidence>
<evidence type="ECO:0000313" key="3">
    <source>
        <dbReference type="Proteomes" id="UP001237642"/>
    </source>
</evidence>
<feature type="compositionally biased region" description="Low complexity" evidence="1">
    <location>
        <begin position="245"/>
        <end position="290"/>
    </location>
</feature>
<organism evidence="2 3">
    <name type="scientific">Heracleum sosnowskyi</name>
    <dbReference type="NCBI Taxonomy" id="360622"/>
    <lineage>
        <taxon>Eukaryota</taxon>
        <taxon>Viridiplantae</taxon>
        <taxon>Streptophyta</taxon>
        <taxon>Embryophyta</taxon>
        <taxon>Tracheophyta</taxon>
        <taxon>Spermatophyta</taxon>
        <taxon>Magnoliopsida</taxon>
        <taxon>eudicotyledons</taxon>
        <taxon>Gunneridae</taxon>
        <taxon>Pentapetalae</taxon>
        <taxon>asterids</taxon>
        <taxon>campanulids</taxon>
        <taxon>Apiales</taxon>
        <taxon>Apiaceae</taxon>
        <taxon>Apioideae</taxon>
        <taxon>apioid superclade</taxon>
        <taxon>Tordylieae</taxon>
        <taxon>Tordyliinae</taxon>
        <taxon>Heracleum</taxon>
    </lineage>
</organism>
<feature type="compositionally biased region" description="Low complexity" evidence="1">
    <location>
        <begin position="161"/>
        <end position="175"/>
    </location>
</feature>
<gene>
    <name evidence="2" type="ORF">POM88_042796</name>
</gene>
<proteinExistence type="predicted"/>
<reference evidence="2" key="1">
    <citation type="submission" date="2023-02" db="EMBL/GenBank/DDBJ databases">
        <title>Genome of toxic invasive species Heracleum sosnowskyi carries increased number of genes despite the absence of recent whole-genome duplications.</title>
        <authorList>
            <person name="Schelkunov M."/>
            <person name="Shtratnikova V."/>
            <person name="Makarenko M."/>
            <person name="Klepikova A."/>
            <person name="Omelchenko D."/>
            <person name="Novikova G."/>
            <person name="Obukhova E."/>
            <person name="Bogdanov V."/>
            <person name="Penin A."/>
            <person name="Logacheva M."/>
        </authorList>
    </citation>
    <scope>NUCLEOTIDE SEQUENCE</scope>
    <source>
        <strain evidence="2">Hsosn_3</strain>
        <tissue evidence="2">Leaf</tissue>
    </source>
</reference>
<feature type="region of interest" description="Disordered" evidence="1">
    <location>
        <begin position="241"/>
        <end position="304"/>
    </location>
</feature>
<keyword evidence="3" id="KW-1185">Reference proteome</keyword>
<accession>A0AAD8HH55</accession>
<name>A0AAD8HH55_9APIA</name>
<dbReference type="EMBL" id="JAUIZM010000009">
    <property type="protein sequence ID" value="KAK1367235.1"/>
    <property type="molecule type" value="Genomic_DNA"/>
</dbReference>
<feature type="region of interest" description="Disordered" evidence="1">
    <location>
        <begin position="317"/>
        <end position="342"/>
    </location>
</feature>
<dbReference type="AlphaFoldDB" id="A0AAD8HH55"/>
<feature type="compositionally biased region" description="Polar residues" evidence="1">
    <location>
        <begin position="79"/>
        <end position="89"/>
    </location>
</feature>
<feature type="compositionally biased region" description="Low complexity" evidence="1">
    <location>
        <begin position="68"/>
        <end position="78"/>
    </location>
</feature>
<sequence length="342" mass="38499">MAILRGTTQSSIFTLYSFINKVRSSSNTSNSFLSHFPRFTKTLTSYAAPNDDFSPLPTNPPSFDHVSNGNNHFNGSSNEWSNQNYSSFSRGGEVSYQRNPNEGQFGGDWNQGFDQWGPQQGQNPMGYVEAPGLSWNDIRQQSQGYPGHVTQQQGYPGHVTQQQGYPQHVPQQQGYSQNVAQQQGYQPNIPQWQQQGYQPNIPQPRQQGYAANVSQPQQQGYVPNIAQPQQRGYLQCGQHEQGYSQGIQHQPPQGYQQGMQHQPQQGYPQGVQHQPQQWQQQGFEVQNQGQNASNQKPVVQPKKEDDLIGLCREKKDKGYRAQGPSGSNEHVWLGLKPARSLK</sequence>
<feature type="region of interest" description="Disordered" evidence="1">
    <location>
        <begin position="68"/>
        <end position="104"/>
    </location>
</feature>